<evidence type="ECO:0000313" key="2">
    <source>
        <dbReference type="Proteomes" id="UP000031620"/>
    </source>
</evidence>
<reference evidence="1 2" key="1">
    <citation type="submission" date="2014-11" db="EMBL/GenBank/DDBJ databases">
        <title>Complete genome sequence and analysis of Lactobacillus hokkaidonensis LOOC260T.</title>
        <authorList>
            <person name="Tanizawa Y."/>
            <person name="Tohno M."/>
            <person name="Kaminuma E."/>
            <person name="Nakamura Y."/>
            <person name="Arita M."/>
        </authorList>
    </citation>
    <scope>NUCLEOTIDE SEQUENCE [LARGE SCALE GENOMIC DNA]</scope>
    <source>
        <strain evidence="1 2">LOOC260</strain>
    </source>
</reference>
<name>A0A0A1GWA2_9LACO</name>
<dbReference type="EMBL" id="AP014680">
    <property type="protein sequence ID" value="BAP85329.1"/>
    <property type="molecule type" value="Genomic_DNA"/>
</dbReference>
<dbReference type="HOGENOM" id="CLU_074053_2_0_9"/>
<dbReference type="AlphaFoldDB" id="A0A0A1GWA2"/>
<dbReference type="STRING" id="1291742.LOOC260_107890"/>
<dbReference type="RefSeq" id="WP_041093153.1">
    <property type="nucleotide sequence ID" value="NZ_AP014680.1"/>
</dbReference>
<accession>A0A0A1GWA2</accession>
<dbReference type="KEGG" id="lho:LOOC260_107890"/>
<proteinExistence type="predicted"/>
<sequence length="159" mass="17643">MIDLTGKRFGRLTAIRPAKKRIANGNVCWECECSCGNHTVVDGYLLRTGGTRSCGCLRTEIASAAAKANPVFMANSGNINNLKTYSGVFKTSVVKSKKNQSGVIGVSYDKKEDLWFSRLMVKGDYVLLKGFKEFEEAVAARKQAERKYLFRQDNTEISV</sequence>
<gene>
    <name evidence="1" type="ORF">LOOC260_107890</name>
</gene>
<organism evidence="1 2">
    <name type="scientific">Paucilactobacillus hokkaidonensis JCM 18461</name>
    <dbReference type="NCBI Taxonomy" id="1291742"/>
    <lineage>
        <taxon>Bacteria</taxon>
        <taxon>Bacillati</taxon>
        <taxon>Bacillota</taxon>
        <taxon>Bacilli</taxon>
        <taxon>Lactobacillales</taxon>
        <taxon>Lactobacillaceae</taxon>
        <taxon>Paucilactobacillus</taxon>
    </lineage>
</organism>
<dbReference type="Proteomes" id="UP000031620">
    <property type="component" value="Chromosome"/>
</dbReference>
<evidence type="ECO:0000313" key="1">
    <source>
        <dbReference type="EMBL" id="BAP85329.1"/>
    </source>
</evidence>
<protein>
    <recommendedName>
        <fullName evidence="3">AP2/ERF domain-containing protein</fullName>
    </recommendedName>
</protein>
<evidence type="ECO:0008006" key="3">
    <source>
        <dbReference type="Google" id="ProtNLM"/>
    </source>
</evidence>